<evidence type="ECO:0000256" key="7">
    <source>
        <dbReference type="RuleBase" id="RU368123"/>
    </source>
</evidence>
<keyword evidence="9" id="KW-1185">Reference proteome</keyword>
<gene>
    <name evidence="8" type="ORF">J3R30DRAFT_223396</name>
</gene>
<evidence type="ECO:0000256" key="1">
    <source>
        <dbReference type="ARBA" id="ARBA00004434"/>
    </source>
</evidence>
<comment type="pathway">
    <text evidence="2 7">Energy metabolism; oxidative phosphorylation.</text>
</comment>
<evidence type="ECO:0000256" key="6">
    <source>
        <dbReference type="ARBA" id="ARBA00023136"/>
    </source>
</evidence>
<protein>
    <recommendedName>
        <fullName evidence="7">Cytochrome c oxidase subunit 8, mitochondrial</fullName>
    </recommendedName>
    <alternativeName>
        <fullName evidence="7">Cytochrome c oxidase polypeptide VIII</fullName>
    </alternativeName>
</protein>
<evidence type="ECO:0000256" key="2">
    <source>
        <dbReference type="ARBA" id="ARBA00004673"/>
    </source>
</evidence>
<dbReference type="InterPro" id="IPR036636">
    <property type="entry name" value="COX7C/Cox8_sf"/>
</dbReference>
<dbReference type="EMBL" id="JAOTPV010000010">
    <property type="protein sequence ID" value="KAJ4477481.1"/>
    <property type="molecule type" value="Genomic_DNA"/>
</dbReference>
<accession>A0A9W9DM89</accession>
<feature type="transmembrane region" description="Helical" evidence="7">
    <location>
        <begin position="65"/>
        <end position="85"/>
    </location>
</feature>
<dbReference type="OrthoDB" id="9974841at2759"/>
<keyword evidence="7" id="KW-0812">Transmembrane</keyword>
<keyword evidence="4 7" id="KW-0999">Mitochondrion inner membrane</keyword>
<dbReference type="GO" id="GO:0005743">
    <property type="term" value="C:mitochondrial inner membrane"/>
    <property type="evidence" value="ECO:0007669"/>
    <property type="project" value="UniProtKB-SubCell"/>
</dbReference>
<dbReference type="InterPro" id="IPR004202">
    <property type="entry name" value="COX7C/Cox8"/>
</dbReference>
<dbReference type="Proteomes" id="UP001150266">
    <property type="component" value="Unassembled WGS sequence"/>
</dbReference>
<dbReference type="GO" id="GO:0045277">
    <property type="term" value="C:respiratory chain complex IV"/>
    <property type="evidence" value="ECO:0007669"/>
    <property type="project" value="UniProtKB-UniRule"/>
</dbReference>
<comment type="function">
    <text evidence="7">Component of the cytochrome c oxidase, the last enzyme in the mitochondrial electron transport chain which drives oxidative phosphorylation. The respiratory chain contains 3 multisubunit complexes succinate dehydrogenase (complex II, CII), ubiquinol-cytochrome c oxidoreductase (cytochrome b-c1 complex, complex III, CIII) and cytochrome c oxidase (complex IV, CIV), that cooperate to transfer electrons derived from NADH and succinate to molecular oxygen, creating an electrochemical gradient over the inner membrane that drives transmembrane transport and the ATP synthase. Cytochrome c oxidase is the component of the respiratory chain that catalyzes the reduction of oxygen to water. Electrons originating from reduced cytochrome c in the intermembrane space (IMS) are transferred via the dinuclear copper A center (CU(A)) of subunit 2 and heme A of subunit 1 to the active site in subunit 1, a binuclear center (BNC) formed by heme A3 and copper B (CU(B)). The BNC reduces molecular oxygen to 2 water molecules using 4 electrons from cytochrome c in the IMS and 4 protons from the mitochondrial matrix.</text>
</comment>
<comment type="subcellular location">
    <subcellularLocation>
        <location evidence="1 7">Mitochondrion inner membrane</location>
        <topology evidence="1 7">Single-pass membrane protein</topology>
    </subcellularLocation>
</comment>
<evidence type="ECO:0000313" key="8">
    <source>
        <dbReference type="EMBL" id="KAJ4477481.1"/>
    </source>
</evidence>
<reference evidence="8" key="1">
    <citation type="submission" date="2022-08" db="EMBL/GenBank/DDBJ databases">
        <title>A Global Phylogenomic Analysis of the Shiitake Genus Lentinula.</title>
        <authorList>
            <consortium name="DOE Joint Genome Institute"/>
            <person name="Sierra-Patev S."/>
            <person name="Min B."/>
            <person name="Naranjo-Ortiz M."/>
            <person name="Looney B."/>
            <person name="Konkel Z."/>
            <person name="Slot J.C."/>
            <person name="Sakamoto Y."/>
            <person name="Steenwyk J.L."/>
            <person name="Rokas A."/>
            <person name="Carro J."/>
            <person name="Camarero S."/>
            <person name="Ferreira P."/>
            <person name="Molpeceres G."/>
            <person name="Ruiz-Duenas F.J."/>
            <person name="Serrano A."/>
            <person name="Henrissat B."/>
            <person name="Drula E."/>
            <person name="Hughes K.W."/>
            <person name="Mata J.L."/>
            <person name="Ishikawa N.K."/>
            <person name="Vargas-Isla R."/>
            <person name="Ushijima S."/>
            <person name="Smith C.A."/>
            <person name="Ahrendt S."/>
            <person name="Andreopoulos W."/>
            <person name="He G."/>
            <person name="Labutti K."/>
            <person name="Lipzen A."/>
            <person name="Ng V."/>
            <person name="Riley R."/>
            <person name="Sandor L."/>
            <person name="Barry K."/>
            <person name="Martinez A.T."/>
            <person name="Xiao Y."/>
            <person name="Gibbons J.G."/>
            <person name="Terashima K."/>
            <person name="Grigoriev I.V."/>
            <person name="Hibbett D.S."/>
        </authorList>
    </citation>
    <scope>NUCLEOTIDE SEQUENCE</scope>
    <source>
        <strain evidence="8">JLM2183</strain>
    </source>
</reference>
<keyword evidence="7" id="KW-1133">Transmembrane helix</keyword>
<dbReference type="AlphaFoldDB" id="A0A9W9DM89"/>
<evidence type="ECO:0000256" key="4">
    <source>
        <dbReference type="ARBA" id="ARBA00022792"/>
    </source>
</evidence>
<comment type="caution">
    <text evidence="8">The sequence shown here is derived from an EMBL/GenBank/DDBJ whole genome shotgun (WGS) entry which is preliminary data.</text>
</comment>
<keyword evidence="5 7" id="KW-0496">Mitochondrion</keyword>
<comment type="subunit">
    <text evidence="7">Component of the cytochrome c oxidase (complex IV, CIV), a multisubunit enzyme composed of a catalytic core of 3 subunits and several supernumerary subunits. The complex exists as a monomer or a dimer and forms supercomplexes (SCs) in the inner mitochondrial membrane with ubiquinol-cytochrome c oxidoreductase (cytochrome b-c1 complex, complex III, CIII).</text>
</comment>
<dbReference type="Pfam" id="PF02935">
    <property type="entry name" value="COX7C"/>
    <property type="match status" value="1"/>
</dbReference>
<evidence type="ECO:0000256" key="3">
    <source>
        <dbReference type="ARBA" id="ARBA00010514"/>
    </source>
</evidence>
<dbReference type="GO" id="GO:0006123">
    <property type="term" value="P:mitochondrial electron transport, cytochrome c to oxygen"/>
    <property type="evidence" value="ECO:0007669"/>
    <property type="project" value="UniProtKB-UniRule"/>
</dbReference>
<keyword evidence="7" id="KW-0809">Transit peptide</keyword>
<evidence type="ECO:0000313" key="9">
    <source>
        <dbReference type="Proteomes" id="UP001150266"/>
    </source>
</evidence>
<proteinExistence type="inferred from homology"/>
<sequence>MSSSALFSRSSSSVLRPSVSRLIAMPQSTARFLNNFGHSSHIPPHTEVNHLPFNYLNKRAFTYKFVTYLGLGFALPWVAVGWIWYRPGGFKNPY</sequence>
<evidence type="ECO:0000256" key="5">
    <source>
        <dbReference type="ARBA" id="ARBA00023128"/>
    </source>
</evidence>
<dbReference type="SUPFAM" id="SSF81427">
    <property type="entry name" value="Mitochondrial cytochrome c oxidase subunit VIIc (aka VIIIa)"/>
    <property type="match status" value="1"/>
</dbReference>
<name>A0A9W9DM89_9AGAR</name>
<dbReference type="Gene3D" id="4.10.49.10">
    <property type="entry name" value="Cytochrome c oxidase subunit VIIc"/>
    <property type="match status" value="1"/>
</dbReference>
<organism evidence="8 9">
    <name type="scientific">Lentinula aciculospora</name>
    <dbReference type="NCBI Taxonomy" id="153920"/>
    <lineage>
        <taxon>Eukaryota</taxon>
        <taxon>Fungi</taxon>
        <taxon>Dikarya</taxon>
        <taxon>Basidiomycota</taxon>
        <taxon>Agaricomycotina</taxon>
        <taxon>Agaricomycetes</taxon>
        <taxon>Agaricomycetidae</taxon>
        <taxon>Agaricales</taxon>
        <taxon>Marasmiineae</taxon>
        <taxon>Omphalotaceae</taxon>
        <taxon>Lentinula</taxon>
    </lineage>
</organism>
<keyword evidence="6 7" id="KW-0472">Membrane</keyword>
<comment type="similarity">
    <text evidence="3 7">Belongs to the cytochrome c oxidase VIIc family.</text>
</comment>